<keyword evidence="2" id="KW-1185">Reference proteome</keyword>
<dbReference type="GO" id="GO:1990316">
    <property type="term" value="C:Atg1/ULK1 kinase complex"/>
    <property type="evidence" value="ECO:0007669"/>
    <property type="project" value="TreeGrafter"/>
</dbReference>
<protein>
    <recommendedName>
        <fullName evidence="3">Autophagy-related protein 13</fullName>
    </recommendedName>
</protein>
<gene>
    <name evidence="1" type="ORF">KI387_016377</name>
</gene>
<dbReference type="EMBL" id="JAHRHJ020000003">
    <property type="protein sequence ID" value="KAH9321738.1"/>
    <property type="molecule type" value="Genomic_DNA"/>
</dbReference>
<evidence type="ECO:0008006" key="3">
    <source>
        <dbReference type="Google" id="ProtNLM"/>
    </source>
</evidence>
<proteinExistence type="predicted"/>
<sequence length="187" mass="20214">VYKDGNDGSGELTGVKFSSSFSPRIPFSRSSSKLSYQDEIEDEEFSCPFAVDDDEIADCRSRVDSLDGKGSISESSEIVGQAISMHKKSPGAAVGALVHMLKSAHPLCPDFSSISSFSHTTAQLQDTTNEHVATSLSISSAQSGRDVSQMFVRKTTADALEELRSYREMKDNLLSQSGTQSVGRPFM</sequence>
<comment type="caution">
    <text evidence="1">The sequence shown here is derived from an EMBL/GenBank/DDBJ whole genome shotgun (WGS) entry which is preliminary data.</text>
</comment>
<feature type="non-terminal residue" evidence="1">
    <location>
        <position position="187"/>
    </location>
</feature>
<dbReference type="PANTHER" id="PTHR13430">
    <property type="match status" value="1"/>
</dbReference>
<name>A0AA38LEA6_TAXCH</name>
<evidence type="ECO:0000313" key="1">
    <source>
        <dbReference type="EMBL" id="KAH9321738.1"/>
    </source>
</evidence>
<dbReference type="GO" id="GO:0034497">
    <property type="term" value="P:protein localization to phagophore assembly site"/>
    <property type="evidence" value="ECO:0007669"/>
    <property type="project" value="TreeGrafter"/>
</dbReference>
<dbReference type="Proteomes" id="UP000824469">
    <property type="component" value="Unassembled WGS sequence"/>
</dbReference>
<dbReference type="InterPro" id="IPR040182">
    <property type="entry name" value="ATG13"/>
</dbReference>
<dbReference type="GO" id="GO:0000407">
    <property type="term" value="C:phagophore assembly site"/>
    <property type="evidence" value="ECO:0007669"/>
    <property type="project" value="TreeGrafter"/>
</dbReference>
<dbReference type="GO" id="GO:0005829">
    <property type="term" value="C:cytosol"/>
    <property type="evidence" value="ECO:0007669"/>
    <property type="project" value="TreeGrafter"/>
</dbReference>
<dbReference type="AlphaFoldDB" id="A0AA38LEA6"/>
<dbReference type="GO" id="GO:0000423">
    <property type="term" value="P:mitophagy"/>
    <property type="evidence" value="ECO:0007669"/>
    <property type="project" value="TreeGrafter"/>
</dbReference>
<dbReference type="PANTHER" id="PTHR13430:SF4">
    <property type="entry name" value="AUTOPHAGY-RELATED PROTEIN 13"/>
    <property type="match status" value="1"/>
</dbReference>
<accession>A0AA38LEA6</accession>
<reference evidence="1 2" key="1">
    <citation type="journal article" date="2021" name="Nat. Plants">
        <title>The Taxus genome provides insights into paclitaxel biosynthesis.</title>
        <authorList>
            <person name="Xiong X."/>
            <person name="Gou J."/>
            <person name="Liao Q."/>
            <person name="Li Y."/>
            <person name="Zhou Q."/>
            <person name="Bi G."/>
            <person name="Li C."/>
            <person name="Du R."/>
            <person name="Wang X."/>
            <person name="Sun T."/>
            <person name="Guo L."/>
            <person name="Liang H."/>
            <person name="Lu P."/>
            <person name="Wu Y."/>
            <person name="Zhang Z."/>
            <person name="Ro D.K."/>
            <person name="Shang Y."/>
            <person name="Huang S."/>
            <person name="Yan J."/>
        </authorList>
    </citation>
    <scope>NUCLEOTIDE SEQUENCE [LARGE SCALE GENOMIC DNA]</scope>
    <source>
        <strain evidence="1">Ta-2019</strain>
    </source>
</reference>
<organism evidence="1 2">
    <name type="scientific">Taxus chinensis</name>
    <name type="common">Chinese yew</name>
    <name type="synonym">Taxus wallichiana var. chinensis</name>
    <dbReference type="NCBI Taxonomy" id="29808"/>
    <lineage>
        <taxon>Eukaryota</taxon>
        <taxon>Viridiplantae</taxon>
        <taxon>Streptophyta</taxon>
        <taxon>Embryophyta</taxon>
        <taxon>Tracheophyta</taxon>
        <taxon>Spermatophyta</taxon>
        <taxon>Pinopsida</taxon>
        <taxon>Pinidae</taxon>
        <taxon>Conifers II</taxon>
        <taxon>Cupressales</taxon>
        <taxon>Taxaceae</taxon>
        <taxon>Taxus</taxon>
    </lineage>
</organism>
<evidence type="ECO:0000313" key="2">
    <source>
        <dbReference type="Proteomes" id="UP000824469"/>
    </source>
</evidence>
<dbReference type="GO" id="GO:0034727">
    <property type="term" value="P:piecemeal microautophagy of the nucleus"/>
    <property type="evidence" value="ECO:0007669"/>
    <property type="project" value="TreeGrafter"/>
</dbReference>
<dbReference type="OMA" id="DEMSECR"/>